<evidence type="ECO:0000256" key="9">
    <source>
        <dbReference type="PIRSR" id="PIRSR000241-2"/>
    </source>
</evidence>
<comment type="similarity">
    <text evidence="3 7 10">Belongs to the uricase family.</text>
</comment>
<dbReference type="SUPFAM" id="SSF55620">
    <property type="entry name" value="Tetrahydrobiopterin biosynthesis enzymes-like"/>
    <property type="match status" value="2"/>
</dbReference>
<evidence type="ECO:0000313" key="11">
    <source>
        <dbReference type="EMBL" id="RKP06670.1"/>
    </source>
</evidence>
<evidence type="ECO:0000256" key="5">
    <source>
        <dbReference type="ARBA" id="ARBA00023002"/>
    </source>
</evidence>
<dbReference type="PRINTS" id="PR00093">
    <property type="entry name" value="URICASE"/>
</dbReference>
<keyword evidence="6 7" id="KW-0576">Peroxisome</keyword>
<accession>A0A4P9XMZ5</accession>
<feature type="binding site" evidence="9">
    <location>
        <position position="242"/>
    </location>
    <ligand>
        <name>5-hydroxyisourate</name>
        <dbReference type="ChEBI" id="CHEBI:18072"/>
    </ligand>
</feature>
<evidence type="ECO:0000256" key="2">
    <source>
        <dbReference type="ARBA" id="ARBA00004831"/>
    </source>
</evidence>
<dbReference type="STRING" id="78915.A0A4P9XMZ5"/>
<dbReference type="OrthoDB" id="9992118at2759"/>
<feature type="active site" description="Charge relay system" evidence="8">
    <location>
        <position position="16"/>
    </location>
</feature>
<dbReference type="NCBIfam" id="TIGR03383">
    <property type="entry name" value="urate_oxi"/>
    <property type="match status" value="1"/>
</dbReference>
<keyword evidence="12" id="KW-1185">Reference proteome</keyword>
<dbReference type="GO" id="GO:0004846">
    <property type="term" value="F:urate oxidase activity"/>
    <property type="evidence" value="ECO:0007669"/>
    <property type="project" value="UniProtKB-EC"/>
</dbReference>
<dbReference type="GO" id="GO:0005777">
    <property type="term" value="C:peroxisome"/>
    <property type="evidence" value="ECO:0007669"/>
    <property type="project" value="UniProtKB-SubCell"/>
</dbReference>
<evidence type="ECO:0000256" key="8">
    <source>
        <dbReference type="PIRSR" id="PIRSR000241-1"/>
    </source>
</evidence>
<feature type="binding site" evidence="9">
    <location>
        <position position="63"/>
    </location>
    <ligand>
        <name>5-hydroxyisourate</name>
        <dbReference type="ChEBI" id="CHEBI:18072"/>
    </ligand>
</feature>
<dbReference type="UniPathway" id="UPA00394">
    <property type="reaction ID" value="UER00650"/>
</dbReference>
<feature type="binding site" evidence="9">
    <location>
        <position position="269"/>
    </location>
    <ligand>
        <name>urate</name>
        <dbReference type="ChEBI" id="CHEBI:17775"/>
    </ligand>
</feature>
<dbReference type="InterPro" id="IPR019842">
    <property type="entry name" value="Uricase_CS"/>
</dbReference>
<dbReference type="Gene3D" id="3.10.270.10">
    <property type="entry name" value="Urate Oxidase"/>
    <property type="match status" value="1"/>
</dbReference>
<dbReference type="FunFam" id="3.10.270.10:FF:000001">
    <property type="entry name" value="Uricase"/>
    <property type="match status" value="1"/>
</dbReference>
<feature type="binding site" evidence="9">
    <location>
        <position position="62"/>
    </location>
    <ligand>
        <name>O2</name>
        <dbReference type="ChEBI" id="CHEBI:15379"/>
    </ligand>
</feature>
<protein>
    <recommendedName>
        <fullName evidence="7 10">Uricase</fullName>
        <ecNumber evidence="7 10">1.7.3.3</ecNumber>
    </recommendedName>
    <alternativeName>
        <fullName evidence="7">Urate oxidase</fullName>
    </alternativeName>
</protein>
<dbReference type="Pfam" id="PF01014">
    <property type="entry name" value="Uricase"/>
    <property type="match status" value="2"/>
</dbReference>
<keyword evidence="5 7" id="KW-0560">Oxidoreductase</keyword>
<comment type="catalytic activity">
    <reaction evidence="7 10">
        <text>urate + O2 + H2O = 5-hydroxyisourate + H2O2</text>
        <dbReference type="Rhea" id="RHEA:21368"/>
        <dbReference type="ChEBI" id="CHEBI:15377"/>
        <dbReference type="ChEBI" id="CHEBI:15379"/>
        <dbReference type="ChEBI" id="CHEBI:16240"/>
        <dbReference type="ChEBI" id="CHEBI:17775"/>
        <dbReference type="ChEBI" id="CHEBI:18072"/>
        <dbReference type="EC" id="1.7.3.3"/>
    </reaction>
</comment>
<feature type="binding site" evidence="9">
    <location>
        <position position="242"/>
    </location>
    <ligand>
        <name>urate</name>
        <dbReference type="ChEBI" id="CHEBI:17775"/>
    </ligand>
</feature>
<dbReference type="PIRSF" id="PIRSF000241">
    <property type="entry name" value="Urate_oxidase"/>
    <property type="match status" value="1"/>
</dbReference>
<feature type="binding site" evidence="9">
    <location>
        <position position="63"/>
    </location>
    <ligand>
        <name>urate</name>
        <dbReference type="ChEBI" id="CHEBI:17775"/>
    </ligand>
</feature>
<dbReference type="GO" id="GO:0006145">
    <property type="term" value="P:purine nucleobase catabolic process"/>
    <property type="evidence" value="ECO:0007669"/>
    <property type="project" value="TreeGrafter"/>
</dbReference>
<feature type="binding site" evidence="9">
    <location>
        <position position="169"/>
    </location>
    <ligand>
        <name>urate</name>
        <dbReference type="ChEBI" id="CHEBI:17775"/>
    </ligand>
</feature>
<comment type="subcellular location">
    <subcellularLocation>
        <location evidence="1 7">Peroxisome</location>
    </subcellularLocation>
</comment>
<reference evidence="12" key="1">
    <citation type="journal article" date="2018" name="Nat. Microbiol.">
        <title>Leveraging single-cell genomics to expand the fungal tree of life.</title>
        <authorList>
            <person name="Ahrendt S.R."/>
            <person name="Quandt C.A."/>
            <person name="Ciobanu D."/>
            <person name="Clum A."/>
            <person name="Salamov A."/>
            <person name="Andreopoulos B."/>
            <person name="Cheng J.F."/>
            <person name="Woyke T."/>
            <person name="Pelin A."/>
            <person name="Henrissat B."/>
            <person name="Reynolds N.K."/>
            <person name="Benny G.L."/>
            <person name="Smith M.E."/>
            <person name="James T.Y."/>
            <person name="Grigoriev I.V."/>
        </authorList>
    </citation>
    <scope>NUCLEOTIDE SEQUENCE [LARGE SCALE GENOMIC DNA]</scope>
    <source>
        <strain evidence="12">RSA 1356</strain>
    </source>
</reference>
<feature type="binding site" evidence="9">
    <location>
        <position position="62"/>
    </location>
    <ligand>
        <name>urate</name>
        <dbReference type="ChEBI" id="CHEBI:17775"/>
    </ligand>
</feature>
<comment type="pathway">
    <text evidence="2 7">Purine metabolism; urate degradation; (S)-allantoin from urate: step 1/3.</text>
</comment>
<evidence type="ECO:0000256" key="10">
    <source>
        <dbReference type="RuleBase" id="RU004455"/>
    </source>
</evidence>
<feature type="binding site" evidence="9">
    <location>
        <position position="62"/>
    </location>
    <ligand>
        <name>5-hydroxyisourate</name>
        <dbReference type="ChEBI" id="CHEBI:18072"/>
    </ligand>
</feature>
<feature type="binding site" evidence="9">
    <location>
        <position position="169"/>
    </location>
    <ligand>
        <name>5-hydroxyisourate</name>
        <dbReference type="ChEBI" id="CHEBI:18072"/>
    </ligand>
</feature>
<gene>
    <name evidence="11" type="ORF">THASP1DRAFT_31515</name>
</gene>
<feature type="binding site" evidence="9">
    <location>
        <position position="269"/>
    </location>
    <ligand>
        <name>5-hydroxyisourate</name>
        <dbReference type="ChEBI" id="CHEBI:18072"/>
    </ligand>
</feature>
<dbReference type="EC" id="1.7.3.3" evidence="7 10"/>
<dbReference type="PANTHER" id="PTHR42874">
    <property type="entry name" value="URICASE"/>
    <property type="match status" value="1"/>
</dbReference>
<feature type="binding site" evidence="9">
    <location>
        <position position="186"/>
    </location>
    <ligand>
        <name>5-hydroxyisourate</name>
        <dbReference type="ChEBI" id="CHEBI:18072"/>
    </ligand>
</feature>
<evidence type="ECO:0000256" key="4">
    <source>
        <dbReference type="ARBA" id="ARBA00022631"/>
    </source>
</evidence>
<dbReference type="InterPro" id="IPR002042">
    <property type="entry name" value="Uricase"/>
</dbReference>
<organism evidence="11 12">
    <name type="scientific">Thamnocephalis sphaerospora</name>
    <dbReference type="NCBI Taxonomy" id="78915"/>
    <lineage>
        <taxon>Eukaryota</taxon>
        <taxon>Fungi</taxon>
        <taxon>Fungi incertae sedis</taxon>
        <taxon>Zoopagomycota</taxon>
        <taxon>Zoopagomycotina</taxon>
        <taxon>Zoopagomycetes</taxon>
        <taxon>Zoopagales</taxon>
        <taxon>Sigmoideomycetaceae</taxon>
        <taxon>Thamnocephalis</taxon>
    </lineage>
</organism>
<comment type="function">
    <text evidence="7 10">Catalyzes the oxidation of uric acid to 5-hydroxyisourate, which is further processed to form (S)-allantoin.</text>
</comment>
<evidence type="ECO:0000256" key="7">
    <source>
        <dbReference type="PIRNR" id="PIRNR000241"/>
    </source>
</evidence>
<feature type="binding site" evidence="9">
    <location>
        <position position="186"/>
    </location>
    <ligand>
        <name>urate</name>
        <dbReference type="ChEBI" id="CHEBI:17775"/>
    </ligand>
</feature>
<dbReference type="Proteomes" id="UP000271241">
    <property type="component" value="Unassembled WGS sequence"/>
</dbReference>
<evidence type="ECO:0000256" key="6">
    <source>
        <dbReference type="ARBA" id="ARBA00023140"/>
    </source>
</evidence>
<name>A0A4P9XMZ5_9FUNG</name>
<evidence type="ECO:0000256" key="1">
    <source>
        <dbReference type="ARBA" id="ARBA00004275"/>
    </source>
</evidence>
<dbReference type="EMBL" id="KZ992839">
    <property type="protein sequence ID" value="RKP06670.1"/>
    <property type="molecule type" value="Genomic_DNA"/>
</dbReference>
<dbReference type="PROSITE" id="PS00366">
    <property type="entry name" value="URICASE"/>
    <property type="match status" value="1"/>
</dbReference>
<keyword evidence="4 7" id="KW-0659">Purine metabolism</keyword>
<proteinExistence type="inferred from homology"/>
<dbReference type="AlphaFoldDB" id="A0A4P9XMZ5"/>
<dbReference type="PANTHER" id="PTHR42874:SF1">
    <property type="entry name" value="URICASE"/>
    <property type="match status" value="1"/>
</dbReference>
<evidence type="ECO:0000256" key="3">
    <source>
        <dbReference type="ARBA" id="ARBA00009760"/>
    </source>
</evidence>
<feature type="binding site" evidence="9">
    <location>
        <position position="243"/>
    </location>
    <ligand>
        <name>5-hydroxyisourate</name>
        <dbReference type="ChEBI" id="CHEBI:18072"/>
    </ligand>
</feature>
<feature type="binding site" evidence="9">
    <location>
        <position position="243"/>
    </location>
    <ligand>
        <name>urate</name>
        <dbReference type="ChEBI" id="CHEBI:17775"/>
    </ligand>
</feature>
<sequence>MASNTRVVLKSQRYGKDRVRLVKVIRGDNGWQDVVELTVRVLLEGDFETSYTHADNSLVVATDSMKNTVYVLAKQSNHVGRPELFAQELGRHFLDTYSHVSTAHVRILQHRWARMNVQGRLHPHSFRRDGDDKRVCEAHVSRTDHSRYRVDISSGISQLLVLKTTGSSFTNFVRDRFTTLPETTDRILSTVVEAEWRFHPAYLTAGANAREDRLTDIDYDEVYQAARNITLNVFAEDNSASVQATLYRMAQQIIEVAPDVDQVYYALPNKHVFTVNLEPFGLKNTGSDATIFMPFDDPSGLITATVVRKSAAKL</sequence>
<feature type="active site" description="Charge relay system" evidence="8">
    <location>
        <position position="271"/>
    </location>
</feature>
<evidence type="ECO:0000313" key="12">
    <source>
        <dbReference type="Proteomes" id="UP000271241"/>
    </source>
</evidence>
<dbReference type="GO" id="GO:0019628">
    <property type="term" value="P:urate catabolic process"/>
    <property type="evidence" value="ECO:0007669"/>
    <property type="project" value="UniProtKB-UniPathway"/>
</dbReference>
<feature type="active site" description="Charge relay system" evidence="8">
    <location>
        <position position="62"/>
    </location>
</feature>
<feature type="binding site" evidence="9">
    <location>
        <position position="269"/>
    </location>
    <ligand>
        <name>O2</name>
        <dbReference type="ChEBI" id="CHEBI:15379"/>
    </ligand>
</feature>